<dbReference type="Proteomes" id="UP000176409">
    <property type="component" value="Unassembled WGS sequence"/>
</dbReference>
<accession>A0A1F6B1C2</accession>
<dbReference type="GO" id="GO:0015628">
    <property type="term" value="P:protein secretion by the type II secretion system"/>
    <property type="evidence" value="ECO:0007669"/>
    <property type="project" value="InterPro"/>
</dbReference>
<proteinExistence type="predicted"/>
<keyword evidence="5 6" id="KW-0472">Membrane</keyword>
<feature type="transmembrane region" description="Helical" evidence="6">
    <location>
        <begin position="6"/>
        <end position="31"/>
    </location>
</feature>
<keyword evidence="2" id="KW-0488">Methylation</keyword>
<dbReference type="InterPro" id="IPR012902">
    <property type="entry name" value="N_methyl_site"/>
</dbReference>
<dbReference type="Pfam" id="PF16732">
    <property type="entry name" value="ComP_DUS"/>
    <property type="match status" value="1"/>
</dbReference>
<gene>
    <name evidence="7" type="ORF">A2973_03060</name>
</gene>
<dbReference type="InterPro" id="IPR045584">
    <property type="entry name" value="Pilin-like"/>
</dbReference>
<comment type="subcellular location">
    <subcellularLocation>
        <location evidence="1">Membrane</location>
        <topology evidence="1">Single-pass membrane protein</topology>
    </subcellularLocation>
</comment>
<comment type="caution">
    <text evidence="7">The sequence shown here is derived from an EMBL/GenBank/DDBJ whole genome shotgun (WGS) entry which is preliminary data.</text>
</comment>
<reference evidence="7 8" key="1">
    <citation type="journal article" date="2016" name="Nat. Commun.">
        <title>Thousands of microbial genomes shed light on interconnected biogeochemical processes in an aquifer system.</title>
        <authorList>
            <person name="Anantharaman K."/>
            <person name="Brown C.T."/>
            <person name="Hug L.A."/>
            <person name="Sharon I."/>
            <person name="Castelle C.J."/>
            <person name="Probst A.J."/>
            <person name="Thomas B.C."/>
            <person name="Singh A."/>
            <person name="Wilkins M.J."/>
            <person name="Karaoz U."/>
            <person name="Brodie E.L."/>
            <person name="Williams K.H."/>
            <person name="Hubbard S.S."/>
            <person name="Banfield J.F."/>
        </authorList>
    </citation>
    <scope>NUCLEOTIDE SEQUENCE [LARGE SCALE GENOMIC DNA]</scope>
</reference>
<dbReference type="PANTHER" id="PTHR30093">
    <property type="entry name" value="GENERAL SECRETION PATHWAY PROTEIN G"/>
    <property type="match status" value="1"/>
</dbReference>
<name>A0A1F6B1C2_9BACT</name>
<dbReference type="AlphaFoldDB" id="A0A1F6B1C2"/>
<dbReference type="GO" id="GO:0016020">
    <property type="term" value="C:membrane"/>
    <property type="evidence" value="ECO:0007669"/>
    <property type="project" value="UniProtKB-SubCell"/>
</dbReference>
<dbReference type="PRINTS" id="PR00813">
    <property type="entry name" value="BCTERIALGSPG"/>
</dbReference>
<dbReference type="NCBIfam" id="TIGR02532">
    <property type="entry name" value="IV_pilin_GFxxxE"/>
    <property type="match status" value="1"/>
</dbReference>
<dbReference type="STRING" id="1798396.A2973_03060"/>
<protein>
    <submittedName>
        <fullName evidence="7">Uncharacterized protein</fullName>
    </submittedName>
</protein>
<evidence type="ECO:0000313" key="7">
    <source>
        <dbReference type="EMBL" id="OGG30725.1"/>
    </source>
</evidence>
<dbReference type="Pfam" id="PF07963">
    <property type="entry name" value="N_methyl"/>
    <property type="match status" value="1"/>
</dbReference>
<dbReference type="SUPFAM" id="SSF54523">
    <property type="entry name" value="Pili subunits"/>
    <property type="match status" value="1"/>
</dbReference>
<evidence type="ECO:0000256" key="1">
    <source>
        <dbReference type="ARBA" id="ARBA00004167"/>
    </source>
</evidence>
<dbReference type="Gene3D" id="3.30.700.10">
    <property type="entry name" value="Glycoprotein, Type 4 Pilin"/>
    <property type="match status" value="1"/>
</dbReference>
<dbReference type="GO" id="GO:0015627">
    <property type="term" value="C:type II protein secretion system complex"/>
    <property type="evidence" value="ECO:0007669"/>
    <property type="project" value="InterPro"/>
</dbReference>
<evidence type="ECO:0000256" key="5">
    <source>
        <dbReference type="ARBA" id="ARBA00023136"/>
    </source>
</evidence>
<keyword evidence="4 6" id="KW-1133">Transmembrane helix</keyword>
<dbReference type="InterPro" id="IPR000983">
    <property type="entry name" value="Bac_GSPG_pilin"/>
</dbReference>
<evidence type="ECO:0000256" key="3">
    <source>
        <dbReference type="ARBA" id="ARBA00022692"/>
    </source>
</evidence>
<evidence type="ECO:0000256" key="2">
    <source>
        <dbReference type="ARBA" id="ARBA00022481"/>
    </source>
</evidence>
<dbReference type="GO" id="GO:0043683">
    <property type="term" value="P:type IV pilus assembly"/>
    <property type="evidence" value="ECO:0007669"/>
    <property type="project" value="InterPro"/>
</dbReference>
<dbReference type="PROSITE" id="PS00409">
    <property type="entry name" value="PROKAR_NTER_METHYL"/>
    <property type="match status" value="1"/>
</dbReference>
<sequence length="149" mass="15881">MKKGFTLIEVLVAATIIAVLVAIGMVSYGNINKRSRDSKRKSDLEQVRSALEMYRSDNNAYPAVNTGGFATAANLNTGNPATGLVSAYTPSIPTDPTSSQTYRFRAIAVSGSYVSYCLCGKLETECLSTSCTTCTVSLPVECNYGVKNP</sequence>
<dbReference type="EMBL" id="MFJZ01000006">
    <property type="protein sequence ID" value="OGG30725.1"/>
    <property type="molecule type" value="Genomic_DNA"/>
</dbReference>
<evidence type="ECO:0000256" key="4">
    <source>
        <dbReference type="ARBA" id="ARBA00022989"/>
    </source>
</evidence>
<evidence type="ECO:0000313" key="8">
    <source>
        <dbReference type="Proteomes" id="UP000176409"/>
    </source>
</evidence>
<dbReference type="PANTHER" id="PTHR30093:SF44">
    <property type="entry name" value="TYPE II SECRETION SYSTEM CORE PROTEIN G"/>
    <property type="match status" value="1"/>
</dbReference>
<keyword evidence="3 6" id="KW-0812">Transmembrane</keyword>
<evidence type="ECO:0000256" key="6">
    <source>
        <dbReference type="SAM" id="Phobius"/>
    </source>
</evidence>
<organism evidence="7 8">
    <name type="scientific">Candidatus Gottesmanbacteria bacterium RIFCSPLOWO2_01_FULL_49_10</name>
    <dbReference type="NCBI Taxonomy" id="1798396"/>
    <lineage>
        <taxon>Bacteria</taxon>
        <taxon>Candidatus Gottesmaniibacteriota</taxon>
    </lineage>
</organism>
<dbReference type="InterPro" id="IPR031982">
    <property type="entry name" value="PilE-like"/>
</dbReference>